<gene>
    <name evidence="3" type="ORF">SAMN02745704_02534</name>
</gene>
<evidence type="ECO:0000259" key="2">
    <source>
        <dbReference type="Pfam" id="PF01243"/>
    </source>
</evidence>
<evidence type="ECO:0000313" key="4">
    <source>
        <dbReference type="Proteomes" id="UP000190027"/>
    </source>
</evidence>
<evidence type="ECO:0000256" key="1">
    <source>
        <dbReference type="ARBA" id="ARBA00023002"/>
    </source>
</evidence>
<dbReference type="PANTHER" id="PTHR35176">
    <property type="entry name" value="HEME OXYGENASE HI_0854-RELATED"/>
    <property type="match status" value="1"/>
</dbReference>
<evidence type="ECO:0000313" key="3">
    <source>
        <dbReference type="EMBL" id="SKA94036.1"/>
    </source>
</evidence>
<dbReference type="AlphaFoldDB" id="A0A1T4XWX6"/>
<dbReference type="InterPro" id="IPR052019">
    <property type="entry name" value="F420H2_bilvrd_red/Heme_oxyg"/>
</dbReference>
<keyword evidence="1" id="KW-0560">Oxidoreductase</keyword>
<dbReference type="GO" id="GO:0016627">
    <property type="term" value="F:oxidoreductase activity, acting on the CH-CH group of donors"/>
    <property type="evidence" value="ECO:0007669"/>
    <property type="project" value="TreeGrafter"/>
</dbReference>
<dbReference type="GO" id="GO:0070967">
    <property type="term" value="F:coenzyme F420 binding"/>
    <property type="evidence" value="ECO:0007669"/>
    <property type="project" value="TreeGrafter"/>
</dbReference>
<dbReference type="STRING" id="1121449.SAMN02745704_02534"/>
<feature type="domain" description="Pyridoxamine 5'-phosphate oxidase N-terminal" evidence="2">
    <location>
        <begin position="20"/>
        <end position="123"/>
    </location>
</feature>
<dbReference type="InterPro" id="IPR011576">
    <property type="entry name" value="Pyridox_Oxase_N"/>
</dbReference>
<reference evidence="3 4" key="1">
    <citation type="submission" date="2017-02" db="EMBL/GenBank/DDBJ databases">
        <authorList>
            <person name="Peterson S.W."/>
        </authorList>
    </citation>
    <scope>NUCLEOTIDE SEQUENCE [LARGE SCALE GENOMIC DNA]</scope>
    <source>
        <strain evidence="3 4">DSM 16080</strain>
    </source>
</reference>
<accession>A0A1T4XWX6</accession>
<dbReference type="OrthoDB" id="7061375at2"/>
<dbReference type="SUPFAM" id="SSF50475">
    <property type="entry name" value="FMN-binding split barrel"/>
    <property type="match status" value="1"/>
</dbReference>
<sequence length="167" mass="18911">MKQMKKVSPTEEQNRQTITEARGLLQRQDMGVLATYNPAQGPHTSLMAYVHHPEQDTIWLLSPGQGKKIDNLRQSPKASLLVDSREQEHQRSQIQALTVNGTVLLHACPADRRDILRIFSQQHQHLGSLLQQEGLMLLELQVQSYLLLRGANHASFVRLPTLHADQT</sequence>
<dbReference type="PANTHER" id="PTHR35176:SF6">
    <property type="entry name" value="HEME OXYGENASE HI_0854-RELATED"/>
    <property type="match status" value="1"/>
</dbReference>
<dbReference type="RefSeq" id="WP_078718071.1">
    <property type="nucleotide sequence ID" value="NZ_FUYC01000019.1"/>
</dbReference>
<keyword evidence="4" id="KW-1185">Reference proteome</keyword>
<protein>
    <submittedName>
        <fullName evidence="3">Pyridoxamine 5'-phosphate oxidase</fullName>
    </submittedName>
</protein>
<proteinExistence type="predicted"/>
<dbReference type="InterPro" id="IPR012349">
    <property type="entry name" value="Split_barrel_FMN-bd"/>
</dbReference>
<dbReference type="EMBL" id="FUYC01000019">
    <property type="protein sequence ID" value="SKA94036.1"/>
    <property type="molecule type" value="Genomic_DNA"/>
</dbReference>
<name>A0A1T4XWX6_9BACT</name>
<dbReference type="Proteomes" id="UP000190027">
    <property type="component" value="Unassembled WGS sequence"/>
</dbReference>
<organism evidence="3 4">
    <name type="scientific">Paucidesulfovibrio gracilis DSM 16080</name>
    <dbReference type="NCBI Taxonomy" id="1121449"/>
    <lineage>
        <taxon>Bacteria</taxon>
        <taxon>Pseudomonadati</taxon>
        <taxon>Thermodesulfobacteriota</taxon>
        <taxon>Desulfovibrionia</taxon>
        <taxon>Desulfovibrionales</taxon>
        <taxon>Desulfovibrionaceae</taxon>
        <taxon>Paucidesulfovibrio</taxon>
    </lineage>
</organism>
<dbReference type="Pfam" id="PF01243">
    <property type="entry name" value="PNPOx_N"/>
    <property type="match status" value="1"/>
</dbReference>
<dbReference type="Gene3D" id="2.30.110.10">
    <property type="entry name" value="Electron Transport, Fmn-binding Protein, Chain A"/>
    <property type="match status" value="1"/>
</dbReference>
<dbReference type="GO" id="GO:0005829">
    <property type="term" value="C:cytosol"/>
    <property type="evidence" value="ECO:0007669"/>
    <property type="project" value="TreeGrafter"/>
</dbReference>